<feature type="compositionally biased region" description="Basic residues" evidence="1">
    <location>
        <begin position="122"/>
        <end position="132"/>
    </location>
</feature>
<dbReference type="AlphaFoldDB" id="A0A1A6C4N8"/>
<dbReference type="OrthoDB" id="5295675at2"/>
<dbReference type="EMBL" id="JQSG02000003">
    <property type="protein sequence ID" value="OBS09531.1"/>
    <property type="molecule type" value="Genomic_DNA"/>
</dbReference>
<dbReference type="RefSeq" id="WP_038087851.1">
    <property type="nucleotide sequence ID" value="NZ_JQSG02000003.1"/>
</dbReference>
<evidence type="ECO:0000313" key="3">
    <source>
        <dbReference type="Proteomes" id="UP000029273"/>
    </source>
</evidence>
<dbReference type="InterPro" id="IPR016024">
    <property type="entry name" value="ARM-type_fold"/>
</dbReference>
<evidence type="ECO:0000256" key="1">
    <source>
        <dbReference type="SAM" id="MobiDB-lite"/>
    </source>
</evidence>
<feature type="region of interest" description="Disordered" evidence="1">
    <location>
        <begin position="122"/>
        <end position="142"/>
    </location>
</feature>
<protein>
    <submittedName>
        <fullName evidence="2">Uncharacterized protein</fullName>
    </submittedName>
</protein>
<proteinExistence type="predicted"/>
<reference evidence="2 3" key="1">
    <citation type="journal article" date="2014" name="Genome Announc.">
        <title>Draft Genome Sequence of the Iron-Oxidizing, Acidophilic, and Halotolerant 'Thiobacillus prosperus' Type Strain DSM 5130.</title>
        <authorList>
            <person name="Ossandon F.J."/>
            <person name="Cardenas J.P."/>
            <person name="Corbett M."/>
            <person name="Quatrini R."/>
            <person name="Holmes D.S."/>
            <person name="Watkin E."/>
        </authorList>
    </citation>
    <scope>NUCLEOTIDE SEQUENCE [LARGE SCALE GENOMIC DNA]</scope>
    <source>
        <strain evidence="2 3">DSM 5130</strain>
    </source>
</reference>
<dbReference type="STRING" id="160660.BJI67_15400"/>
<accession>A0A1A6C4N8</accession>
<sequence length="142" mass="16227">MDYTAAYRALSIEERKALALAADLDAGFRPHLVRDQWSLVKIYFGRRADLCPDEVALLIEDPDQTVRITCARREDLTPEQVARCVEDRDPNLRYFIARNVLLTEAQRERLLGDEDPLVRKAAGKGPKRRRLAARPGQAEVIR</sequence>
<comment type="caution">
    <text evidence="2">The sequence shown here is derived from an EMBL/GenBank/DDBJ whole genome shotgun (WGS) entry which is preliminary data.</text>
</comment>
<name>A0A1A6C4N8_9GAMM</name>
<evidence type="ECO:0000313" key="2">
    <source>
        <dbReference type="EMBL" id="OBS09531.1"/>
    </source>
</evidence>
<dbReference type="Proteomes" id="UP000029273">
    <property type="component" value="Unassembled WGS sequence"/>
</dbReference>
<dbReference type="Gene3D" id="1.25.10.10">
    <property type="entry name" value="Leucine-rich Repeat Variant"/>
    <property type="match status" value="1"/>
</dbReference>
<dbReference type="SUPFAM" id="SSF48371">
    <property type="entry name" value="ARM repeat"/>
    <property type="match status" value="1"/>
</dbReference>
<gene>
    <name evidence="2" type="ORF">Thpro_021859</name>
</gene>
<dbReference type="InterPro" id="IPR011989">
    <property type="entry name" value="ARM-like"/>
</dbReference>
<keyword evidence="3" id="KW-1185">Reference proteome</keyword>
<organism evidence="2 3">
    <name type="scientific">Acidihalobacter prosperus</name>
    <dbReference type="NCBI Taxonomy" id="160660"/>
    <lineage>
        <taxon>Bacteria</taxon>
        <taxon>Pseudomonadati</taxon>
        <taxon>Pseudomonadota</taxon>
        <taxon>Gammaproteobacteria</taxon>
        <taxon>Chromatiales</taxon>
        <taxon>Ectothiorhodospiraceae</taxon>
        <taxon>Acidihalobacter</taxon>
    </lineage>
</organism>